<keyword evidence="1" id="KW-0238">DNA-binding</keyword>
<organism evidence="4 5">
    <name type="scientific">Streptomyces hydrogenans</name>
    <dbReference type="NCBI Taxonomy" id="1873719"/>
    <lineage>
        <taxon>Bacteria</taxon>
        <taxon>Bacillati</taxon>
        <taxon>Actinomycetota</taxon>
        <taxon>Actinomycetes</taxon>
        <taxon>Kitasatosporales</taxon>
        <taxon>Streptomycetaceae</taxon>
        <taxon>Streptomyces</taxon>
    </lineage>
</organism>
<sequence>MTSLATLTQLVPPPARPTPTDWNTVETLLQTPLPTDYKQLVDTYGPGSFCDFLHLSTPHRSKEAVDLTGPMPARLRGQLAKDLDSGKYPVPHRPEDLFAIGVTDNGNHLFWITTPEKQPDAWTVTVDEADGRTWHTHEGNLTSFLVTLLSGHEHPPVFPRDLLSRGAFFTPAPPAAPATPPTASAGGSSTSTAAIREWARAQGYDVPDRGRIPAPVIQAWEQAH</sequence>
<comment type="caution">
    <text evidence="4">The sequence shown here is derived from an EMBL/GenBank/DDBJ whole genome shotgun (WGS) entry which is preliminary data.</text>
</comment>
<dbReference type="InterPro" id="IPR036625">
    <property type="entry name" value="E3-bd_dom_sf"/>
</dbReference>
<dbReference type="Pfam" id="PF14568">
    <property type="entry name" value="SUKH_6"/>
    <property type="match status" value="1"/>
</dbReference>
<dbReference type="InterPro" id="IPR037883">
    <property type="entry name" value="Knr4/Smi1-like_sf"/>
</dbReference>
<feature type="region of interest" description="Disordered" evidence="2">
    <location>
        <begin position="172"/>
        <end position="191"/>
    </location>
</feature>
<dbReference type="InterPro" id="IPR055370">
    <property type="entry name" value="Lsr2_DNA-bd"/>
</dbReference>
<evidence type="ECO:0000256" key="2">
    <source>
        <dbReference type="SAM" id="MobiDB-lite"/>
    </source>
</evidence>
<accession>A0ABQ3PQC1</accession>
<dbReference type="RefSeq" id="WP_190226441.1">
    <property type="nucleotide sequence ID" value="NZ_BNBS01000193.1"/>
</dbReference>
<feature type="domain" description="Lsr2 DNA-binding" evidence="3">
    <location>
        <begin position="189"/>
        <end position="223"/>
    </location>
</feature>
<dbReference type="EMBL" id="BNDW01000117">
    <property type="protein sequence ID" value="GHI27204.1"/>
    <property type="molecule type" value="Genomic_DNA"/>
</dbReference>
<dbReference type="Gene3D" id="4.10.320.10">
    <property type="entry name" value="E3-binding domain"/>
    <property type="match status" value="1"/>
</dbReference>
<proteinExistence type="predicted"/>
<name>A0ABQ3PQC1_9ACTN</name>
<gene>
    <name evidence="4" type="ORF">Shyd_85750</name>
</gene>
<evidence type="ECO:0000259" key="3">
    <source>
        <dbReference type="Pfam" id="PF23359"/>
    </source>
</evidence>
<evidence type="ECO:0000313" key="5">
    <source>
        <dbReference type="Proteomes" id="UP001052739"/>
    </source>
</evidence>
<feature type="compositionally biased region" description="Low complexity" evidence="2">
    <location>
        <begin position="181"/>
        <end position="191"/>
    </location>
</feature>
<keyword evidence="5" id="KW-1185">Reference proteome</keyword>
<dbReference type="Proteomes" id="UP001052739">
    <property type="component" value="Unassembled WGS sequence"/>
</dbReference>
<evidence type="ECO:0000313" key="4">
    <source>
        <dbReference type="EMBL" id="GHI27204.1"/>
    </source>
</evidence>
<dbReference type="SUPFAM" id="SSF160631">
    <property type="entry name" value="SMI1/KNR4-like"/>
    <property type="match status" value="1"/>
</dbReference>
<protein>
    <recommendedName>
        <fullName evidence="3">Lsr2 DNA-binding domain-containing protein</fullName>
    </recommendedName>
</protein>
<dbReference type="Pfam" id="PF23359">
    <property type="entry name" value="Lsr2_DNA-bd"/>
    <property type="match status" value="1"/>
</dbReference>
<reference evidence="4" key="1">
    <citation type="submission" date="2024-05" db="EMBL/GenBank/DDBJ databases">
        <title>Whole genome shotgun sequence of Streptomyces hydrogenans NBRC 13475.</title>
        <authorList>
            <person name="Komaki H."/>
            <person name="Tamura T."/>
        </authorList>
    </citation>
    <scope>NUCLEOTIDE SEQUENCE</scope>
    <source>
        <strain evidence="4">NBRC 13475</strain>
    </source>
</reference>
<evidence type="ECO:0000256" key="1">
    <source>
        <dbReference type="ARBA" id="ARBA00023125"/>
    </source>
</evidence>